<dbReference type="STRING" id="797419.SAMN05216556_12333"/>
<dbReference type="GO" id="GO:0006313">
    <property type="term" value="P:DNA transposition"/>
    <property type="evidence" value="ECO:0007669"/>
    <property type="project" value="InterPro"/>
</dbReference>
<name>A0A1M6MAM0_9FLAO</name>
<dbReference type="InterPro" id="IPR002686">
    <property type="entry name" value="Transposase_17"/>
</dbReference>
<dbReference type="SMART" id="SM01321">
    <property type="entry name" value="Y1_Tnp"/>
    <property type="match status" value="1"/>
</dbReference>
<organism evidence="2 3">
    <name type="scientific">Aequorivita viscosa</name>
    <dbReference type="NCBI Taxonomy" id="797419"/>
    <lineage>
        <taxon>Bacteria</taxon>
        <taxon>Pseudomonadati</taxon>
        <taxon>Bacteroidota</taxon>
        <taxon>Flavobacteriia</taxon>
        <taxon>Flavobacteriales</taxon>
        <taxon>Flavobacteriaceae</taxon>
        <taxon>Aequorivita</taxon>
    </lineage>
</organism>
<keyword evidence="3" id="KW-1185">Reference proteome</keyword>
<protein>
    <submittedName>
        <fullName evidence="2">REP element-mobilizing transposase RayT</fullName>
    </submittedName>
</protein>
<dbReference type="Gene3D" id="3.30.70.1290">
    <property type="entry name" value="Transposase IS200-like"/>
    <property type="match status" value="1"/>
</dbReference>
<dbReference type="AlphaFoldDB" id="A0A1M6MAM0"/>
<gene>
    <name evidence="2" type="ORF">SAMN04487908_12633</name>
</gene>
<evidence type="ECO:0000313" key="3">
    <source>
        <dbReference type="Proteomes" id="UP000184172"/>
    </source>
</evidence>
<dbReference type="SUPFAM" id="SSF143422">
    <property type="entry name" value="Transposase IS200-like"/>
    <property type="match status" value="1"/>
</dbReference>
<dbReference type="InterPro" id="IPR036515">
    <property type="entry name" value="Transposase_17_sf"/>
</dbReference>
<dbReference type="Proteomes" id="UP000184172">
    <property type="component" value="Unassembled WGS sequence"/>
</dbReference>
<evidence type="ECO:0000313" key="2">
    <source>
        <dbReference type="EMBL" id="SHJ80430.1"/>
    </source>
</evidence>
<evidence type="ECO:0000259" key="1">
    <source>
        <dbReference type="SMART" id="SM01321"/>
    </source>
</evidence>
<dbReference type="RefSeq" id="WP_073220822.1">
    <property type="nucleotide sequence ID" value="NZ_FNNS01000023.1"/>
</dbReference>
<sequence>MKYEPITSEQYYHIYNRGNNREDIFLEEKNYFYFLDLMKKHVHPIADILAYCLLKNHFHLLIWTKPVESDDMISRKFSNFFNAYAKAINKQYQRSGSLFQDRFSRKIVTDEKQLRNLILYIHTNPTHHGFVEDFSTYKYSSYHSHLSHQKTLLDREFVLDQFDGRENFRYVHQSKNFDINEDLTLE</sequence>
<dbReference type="GO" id="GO:0004803">
    <property type="term" value="F:transposase activity"/>
    <property type="evidence" value="ECO:0007669"/>
    <property type="project" value="InterPro"/>
</dbReference>
<accession>A0A1M6MAM0</accession>
<reference evidence="3" key="1">
    <citation type="submission" date="2016-11" db="EMBL/GenBank/DDBJ databases">
        <authorList>
            <person name="Varghese N."/>
            <person name="Submissions S."/>
        </authorList>
    </citation>
    <scope>NUCLEOTIDE SEQUENCE [LARGE SCALE GENOMIC DNA]</scope>
    <source>
        <strain evidence="3">DSM 26349</strain>
    </source>
</reference>
<proteinExistence type="predicted"/>
<dbReference type="EMBL" id="FQYV01000026">
    <property type="protein sequence ID" value="SHJ80430.1"/>
    <property type="molecule type" value="Genomic_DNA"/>
</dbReference>
<dbReference type="Pfam" id="PF01797">
    <property type="entry name" value="Y1_Tnp"/>
    <property type="match status" value="1"/>
</dbReference>
<dbReference type="GO" id="GO:0003677">
    <property type="term" value="F:DNA binding"/>
    <property type="evidence" value="ECO:0007669"/>
    <property type="project" value="InterPro"/>
</dbReference>
<dbReference type="PANTHER" id="PTHR34322">
    <property type="entry name" value="TRANSPOSASE, Y1_TNP DOMAIN-CONTAINING"/>
    <property type="match status" value="1"/>
</dbReference>
<dbReference type="OrthoDB" id="9788881at2"/>
<dbReference type="PANTHER" id="PTHR34322:SF2">
    <property type="entry name" value="TRANSPOSASE IS200-LIKE DOMAIN-CONTAINING PROTEIN"/>
    <property type="match status" value="1"/>
</dbReference>
<feature type="domain" description="Transposase IS200-like" evidence="1">
    <location>
        <begin position="7"/>
        <end position="124"/>
    </location>
</feature>